<comment type="similarity">
    <text evidence="1 13">Belongs to the RuvC family.</text>
</comment>
<evidence type="ECO:0000256" key="11">
    <source>
        <dbReference type="ARBA" id="ARBA00023204"/>
    </source>
</evidence>
<keyword evidence="10 13" id="KW-0233">DNA recombination</keyword>
<feature type="active site" evidence="13">
    <location>
        <position position="141"/>
    </location>
</feature>
<dbReference type="Gene3D" id="3.30.420.10">
    <property type="entry name" value="Ribonuclease H-like superfamily/Ribonuclease H"/>
    <property type="match status" value="1"/>
</dbReference>
<dbReference type="SUPFAM" id="SSF53098">
    <property type="entry name" value="Ribonuclease H-like"/>
    <property type="match status" value="1"/>
</dbReference>
<feature type="binding site" evidence="13">
    <location>
        <position position="7"/>
    </location>
    <ligand>
        <name>Mg(2+)</name>
        <dbReference type="ChEBI" id="CHEBI:18420"/>
        <label>1</label>
    </ligand>
</feature>
<protein>
    <recommendedName>
        <fullName evidence="13 14">Crossover junction endodeoxyribonuclease RuvC</fullName>
        <ecNumber evidence="13 14">3.1.21.10</ecNumber>
    </recommendedName>
    <alternativeName>
        <fullName evidence="13">Holliday junction nuclease RuvC</fullName>
    </alternativeName>
    <alternativeName>
        <fullName evidence="13">Holliday junction resolvase RuvC</fullName>
    </alternativeName>
</protein>
<keyword evidence="16" id="KW-1185">Reference proteome</keyword>
<reference evidence="15 16" key="1">
    <citation type="submission" date="2018-11" db="EMBL/GenBank/DDBJ databases">
        <authorList>
            <person name="Da X."/>
        </authorList>
    </citation>
    <scope>NUCLEOTIDE SEQUENCE [LARGE SCALE GENOMIC DNA]</scope>
    <source>
        <strain evidence="15 16">S14-144</strain>
    </source>
</reference>
<sequence>MRVLGVDPGLTRCGVGVVDEGLGRRWKLIDVSVARTPSGSDLAHRLLSVASHVEAAMDLHRPDAVAIERVFSQQNVLTVIGVAQATGVVALAAARRGIPVAWHTPSEVKAAVTGSGVADKAQVTFMITKLLRLTAAPKPADAADALALAMCHLMRSPLIGRLAAVQQTGKIAAAEAKAAGAPPSRWELAEREARKQAPIALARRRAALQAETKKAGLR</sequence>
<dbReference type="EC" id="3.1.21.10" evidence="13 14"/>
<dbReference type="RefSeq" id="WP_124798411.1">
    <property type="nucleotide sequence ID" value="NZ_CP034170.1"/>
</dbReference>
<comment type="function">
    <text evidence="13">The RuvA-RuvB-RuvC complex processes Holliday junction (HJ) DNA during genetic recombination and DNA repair. Endonuclease that resolves HJ intermediates. Cleaves cruciform DNA by making single-stranded nicks across the HJ at symmetrical positions within the homologous arms, yielding a 5'-phosphate and a 3'-hydroxyl group; requires a central core of homology in the junction. The consensus cleavage sequence is 5'-(A/T)TT(C/G)-3'. Cleavage occurs on the 3'-side of the TT dinucleotide at the point of strand exchange. HJ branch migration catalyzed by RuvA-RuvB allows RuvC to scan DNA until it finds its consensus sequence, where it cleaves and resolves the cruciform DNA.</text>
</comment>
<dbReference type="GO" id="GO:0000287">
    <property type="term" value="F:magnesium ion binding"/>
    <property type="evidence" value="ECO:0007669"/>
    <property type="project" value="UniProtKB-UniRule"/>
</dbReference>
<accession>A0A3G8ZUN6</accession>
<dbReference type="NCBIfam" id="TIGR00228">
    <property type="entry name" value="ruvC"/>
    <property type="match status" value="1"/>
</dbReference>
<dbReference type="Proteomes" id="UP000268084">
    <property type="component" value="Chromosome"/>
</dbReference>
<proteinExistence type="inferred from homology"/>
<dbReference type="CDD" id="cd16962">
    <property type="entry name" value="RuvC"/>
    <property type="match status" value="1"/>
</dbReference>
<dbReference type="InterPro" id="IPR020563">
    <property type="entry name" value="X-over_junc_endoDNase_Mg_BS"/>
</dbReference>
<dbReference type="KEGG" id="nak:EH165_05770"/>
<dbReference type="GO" id="GO:0006310">
    <property type="term" value="P:DNA recombination"/>
    <property type="evidence" value="ECO:0007669"/>
    <property type="project" value="UniProtKB-UniRule"/>
</dbReference>
<dbReference type="FunFam" id="3.30.420.10:FF:000002">
    <property type="entry name" value="Crossover junction endodeoxyribonuclease RuvC"/>
    <property type="match status" value="1"/>
</dbReference>
<evidence type="ECO:0000256" key="2">
    <source>
        <dbReference type="ARBA" id="ARBA00022490"/>
    </source>
</evidence>
<keyword evidence="7 13" id="KW-0378">Hydrolase</keyword>
<evidence type="ECO:0000256" key="1">
    <source>
        <dbReference type="ARBA" id="ARBA00009518"/>
    </source>
</evidence>
<dbReference type="GO" id="GO:0005737">
    <property type="term" value="C:cytoplasm"/>
    <property type="evidence" value="ECO:0007669"/>
    <property type="project" value="UniProtKB-SubCell"/>
</dbReference>
<keyword evidence="11 13" id="KW-0234">DNA repair</keyword>
<evidence type="ECO:0000256" key="3">
    <source>
        <dbReference type="ARBA" id="ARBA00022722"/>
    </source>
</evidence>
<feature type="binding site" evidence="13">
    <location>
        <position position="141"/>
    </location>
    <ligand>
        <name>Mg(2+)</name>
        <dbReference type="ChEBI" id="CHEBI:18420"/>
        <label>1</label>
    </ligand>
</feature>
<dbReference type="OrthoDB" id="9805499at2"/>
<keyword evidence="9 13" id="KW-0238">DNA-binding</keyword>
<dbReference type="Pfam" id="PF02075">
    <property type="entry name" value="RuvC"/>
    <property type="match status" value="1"/>
</dbReference>
<organism evidence="15 16">
    <name type="scientific">Nakamurella antarctica</name>
    <dbReference type="NCBI Taxonomy" id="1902245"/>
    <lineage>
        <taxon>Bacteria</taxon>
        <taxon>Bacillati</taxon>
        <taxon>Actinomycetota</taxon>
        <taxon>Actinomycetes</taxon>
        <taxon>Nakamurellales</taxon>
        <taxon>Nakamurellaceae</taxon>
        <taxon>Nakamurella</taxon>
    </lineage>
</organism>
<evidence type="ECO:0000256" key="4">
    <source>
        <dbReference type="ARBA" id="ARBA00022723"/>
    </source>
</evidence>
<keyword evidence="8 13" id="KW-0460">Magnesium</keyword>
<dbReference type="InterPro" id="IPR036397">
    <property type="entry name" value="RNaseH_sf"/>
</dbReference>
<dbReference type="AlphaFoldDB" id="A0A3G8ZUN6"/>
<keyword evidence="4 13" id="KW-0479">Metal-binding</keyword>
<dbReference type="GO" id="GO:0003677">
    <property type="term" value="F:DNA binding"/>
    <property type="evidence" value="ECO:0007669"/>
    <property type="project" value="UniProtKB-KW"/>
</dbReference>
<keyword evidence="6 13" id="KW-0227">DNA damage</keyword>
<feature type="binding site" evidence="13">
    <location>
        <position position="68"/>
    </location>
    <ligand>
        <name>Mg(2+)</name>
        <dbReference type="ChEBI" id="CHEBI:18420"/>
        <label>2</label>
    </ligand>
</feature>
<keyword evidence="2 13" id="KW-0963">Cytoplasm</keyword>
<feature type="active site" evidence="13">
    <location>
        <position position="7"/>
    </location>
</feature>
<evidence type="ECO:0000313" key="16">
    <source>
        <dbReference type="Proteomes" id="UP000268084"/>
    </source>
</evidence>
<dbReference type="InterPro" id="IPR002176">
    <property type="entry name" value="X-over_junc_endoDNase_RuvC"/>
</dbReference>
<dbReference type="GO" id="GO:0006281">
    <property type="term" value="P:DNA repair"/>
    <property type="evidence" value="ECO:0007669"/>
    <property type="project" value="UniProtKB-UniRule"/>
</dbReference>
<evidence type="ECO:0000256" key="13">
    <source>
        <dbReference type="HAMAP-Rule" id="MF_00034"/>
    </source>
</evidence>
<evidence type="ECO:0000256" key="9">
    <source>
        <dbReference type="ARBA" id="ARBA00023125"/>
    </source>
</evidence>
<dbReference type="GO" id="GO:0008821">
    <property type="term" value="F:crossover junction DNA endonuclease activity"/>
    <property type="evidence" value="ECO:0007669"/>
    <property type="project" value="UniProtKB-UniRule"/>
</dbReference>
<dbReference type="PRINTS" id="PR00696">
    <property type="entry name" value="RSOLVASERUVC"/>
</dbReference>
<evidence type="ECO:0000256" key="12">
    <source>
        <dbReference type="ARBA" id="ARBA00029354"/>
    </source>
</evidence>
<dbReference type="PANTHER" id="PTHR30194">
    <property type="entry name" value="CROSSOVER JUNCTION ENDODEOXYRIBONUCLEASE RUVC"/>
    <property type="match status" value="1"/>
</dbReference>
<reference evidence="15 16" key="2">
    <citation type="submission" date="2018-12" db="EMBL/GenBank/DDBJ databases">
        <title>Nakamurella antarcticus sp. nov., isolated from Antarctica South Shetland Islands soil.</title>
        <authorList>
            <person name="Peng F."/>
        </authorList>
    </citation>
    <scope>NUCLEOTIDE SEQUENCE [LARGE SCALE GENOMIC DNA]</scope>
    <source>
        <strain evidence="15 16">S14-144</strain>
    </source>
</reference>
<comment type="subunit">
    <text evidence="13">Homodimer which binds Holliday junction (HJ) DNA. The HJ becomes 2-fold symmetrical on binding to RuvC with unstacked arms; it has a different conformation from HJ DNA in complex with RuvA. In the full resolvosome a probable DNA-RuvA(4)-RuvB(12)-RuvC(2) complex forms which resolves the HJ.</text>
</comment>
<evidence type="ECO:0000256" key="5">
    <source>
        <dbReference type="ARBA" id="ARBA00022759"/>
    </source>
</evidence>
<evidence type="ECO:0000256" key="10">
    <source>
        <dbReference type="ARBA" id="ARBA00023172"/>
    </source>
</evidence>
<dbReference type="EMBL" id="CP034170">
    <property type="protein sequence ID" value="AZI57726.1"/>
    <property type="molecule type" value="Genomic_DNA"/>
</dbReference>
<comment type="cofactor">
    <cofactor evidence="13">
        <name>Mg(2+)</name>
        <dbReference type="ChEBI" id="CHEBI:18420"/>
    </cofactor>
    <text evidence="13">Binds 2 Mg(2+) ion per subunit.</text>
</comment>
<feature type="active site" evidence="13">
    <location>
        <position position="68"/>
    </location>
</feature>
<dbReference type="PROSITE" id="PS01321">
    <property type="entry name" value="RUVC"/>
    <property type="match status" value="1"/>
</dbReference>
<evidence type="ECO:0000256" key="7">
    <source>
        <dbReference type="ARBA" id="ARBA00022801"/>
    </source>
</evidence>
<keyword evidence="5 13" id="KW-0255">Endonuclease</keyword>
<evidence type="ECO:0000313" key="15">
    <source>
        <dbReference type="EMBL" id="AZI57726.1"/>
    </source>
</evidence>
<evidence type="ECO:0000256" key="6">
    <source>
        <dbReference type="ARBA" id="ARBA00022763"/>
    </source>
</evidence>
<dbReference type="GO" id="GO:0048476">
    <property type="term" value="C:Holliday junction resolvase complex"/>
    <property type="evidence" value="ECO:0007669"/>
    <property type="project" value="UniProtKB-UniRule"/>
</dbReference>
<evidence type="ECO:0000256" key="14">
    <source>
        <dbReference type="NCBIfam" id="TIGR00228"/>
    </source>
</evidence>
<dbReference type="InterPro" id="IPR012337">
    <property type="entry name" value="RNaseH-like_sf"/>
</dbReference>
<dbReference type="HAMAP" id="MF_00034">
    <property type="entry name" value="RuvC"/>
    <property type="match status" value="1"/>
</dbReference>
<evidence type="ECO:0000256" key="8">
    <source>
        <dbReference type="ARBA" id="ARBA00022842"/>
    </source>
</evidence>
<name>A0A3G8ZUN6_9ACTN</name>
<gene>
    <name evidence="13 15" type="primary">ruvC</name>
    <name evidence="15" type="ORF">EH165_05770</name>
</gene>
<comment type="subcellular location">
    <subcellularLocation>
        <location evidence="13">Cytoplasm</location>
    </subcellularLocation>
</comment>
<dbReference type="PANTHER" id="PTHR30194:SF3">
    <property type="entry name" value="CROSSOVER JUNCTION ENDODEOXYRIBONUCLEASE RUVC"/>
    <property type="match status" value="1"/>
</dbReference>
<comment type="catalytic activity">
    <reaction evidence="12 13">
        <text>Endonucleolytic cleavage at a junction such as a reciprocal single-stranded crossover between two homologous DNA duplexes (Holliday junction).</text>
        <dbReference type="EC" id="3.1.21.10"/>
    </reaction>
</comment>
<keyword evidence="3 13" id="KW-0540">Nuclease</keyword>